<dbReference type="EMBL" id="SMAJ01000001">
    <property type="protein sequence ID" value="TCT10829.1"/>
    <property type="molecule type" value="Genomic_DNA"/>
</dbReference>
<name>A0A4R3MES9_9BURK</name>
<dbReference type="InterPro" id="IPR042100">
    <property type="entry name" value="Bug_dom1"/>
</dbReference>
<dbReference type="SUPFAM" id="SSF53850">
    <property type="entry name" value="Periplasmic binding protein-like II"/>
    <property type="match status" value="1"/>
</dbReference>
<evidence type="ECO:0000313" key="4">
    <source>
        <dbReference type="Proteomes" id="UP000295525"/>
    </source>
</evidence>
<evidence type="ECO:0000256" key="1">
    <source>
        <dbReference type="ARBA" id="ARBA00006987"/>
    </source>
</evidence>
<organism evidence="3 4">
    <name type="scientific">Paralcaligenes ureilyticus</name>
    <dbReference type="NCBI Taxonomy" id="627131"/>
    <lineage>
        <taxon>Bacteria</taxon>
        <taxon>Pseudomonadati</taxon>
        <taxon>Pseudomonadota</taxon>
        <taxon>Betaproteobacteria</taxon>
        <taxon>Burkholderiales</taxon>
        <taxon>Alcaligenaceae</taxon>
        <taxon>Paralcaligenes</taxon>
    </lineage>
</organism>
<evidence type="ECO:0000313" key="3">
    <source>
        <dbReference type="EMBL" id="TCT10829.1"/>
    </source>
</evidence>
<keyword evidence="4" id="KW-1185">Reference proteome</keyword>
<dbReference type="PIRSF" id="PIRSF017082">
    <property type="entry name" value="YflP"/>
    <property type="match status" value="1"/>
</dbReference>
<reference evidence="3 4" key="1">
    <citation type="submission" date="2019-03" db="EMBL/GenBank/DDBJ databases">
        <title>Genomic Encyclopedia of Type Strains, Phase IV (KMG-IV): sequencing the most valuable type-strain genomes for metagenomic binning, comparative biology and taxonomic classification.</title>
        <authorList>
            <person name="Goeker M."/>
        </authorList>
    </citation>
    <scope>NUCLEOTIDE SEQUENCE [LARGE SCALE GENOMIC DNA]</scope>
    <source>
        <strain evidence="3 4">DSM 24591</strain>
    </source>
</reference>
<feature type="signal peptide" evidence="2">
    <location>
        <begin position="1"/>
        <end position="27"/>
    </location>
</feature>
<dbReference type="AlphaFoldDB" id="A0A4R3MES9"/>
<evidence type="ECO:0000256" key="2">
    <source>
        <dbReference type="SAM" id="SignalP"/>
    </source>
</evidence>
<dbReference type="OrthoDB" id="9780943at2"/>
<feature type="chain" id="PRO_5020885876" evidence="2">
    <location>
        <begin position="28"/>
        <end position="326"/>
    </location>
</feature>
<sequence>MNKFAKWLPCAALFAFAVCVPETAVQAAAYPERPITWVVPYPPGGTTDVVARNIAQAVSKELGGSIVVENKAGAGGRIAMTYVARAAPDGYTLLVSDASLATAPSLYKNMQINPLKDLEAVSLFVTVPHLLVVTPALKVNSLSDLIALTKKEPGKLNFSSGGIGSPLHLAGEALRLETGLQWTHVPYKGAAPAILAAVAGQAQIATPSLPSALPQVVSGKLHALAVTSPKRVSVLPEVPTVAELGYPKATVFGWVGLHAPAGTPADVLKKLEVAVAAAMKDPALIKRLQGQGADIMPESGSAYGKLVADEAIRWKKVVQAAGLEPE</sequence>
<dbReference type="PANTHER" id="PTHR42928">
    <property type="entry name" value="TRICARBOXYLATE-BINDING PROTEIN"/>
    <property type="match status" value="1"/>
</dbReference>
<keyword evidence="2" id="KW-0732">Signal</keyword>
<dbReference type="CDD" id="cd13578">
    <property type="entry name" value="PBP2_Bug27"/>
    <property type="match status" value="1"/>
</dbReference>
<dbReference type="Proteomes" id="UP000295525">
    <property type="component" value="Unassembled WGS sequence"/>
</dbReference>
<keyword evidence="3" id="KW-0675">Receptor</keyword>
<dbReference type="Gene3D" id="3.40.190.10">
    <property type="entry name" value="Periplasmic binding protein-like II"/>
    <property type="match status" value="1"/>
</dbReference>
<proteinExistence type="inferred from homology"/>
<dbReference type="InterPro" id="IPR005064">
    <property type="entry name" value="BUG"/>
</dbReference>
<gene>
    <name evidence="3" type="ORF">EDC26_10149</name>
</gene>
<dbReference type="RefSeq" id="WP_132579270.1">
    <property type="nucleotide sequence ID" value="NZ_SMAJ01000001.1"/>
</dbReference>
<dbReference type="PANTHER" id="PTHR42928:SF5">
    <property type="entry name" value="BLR1237 PROTEIN"/>
    <property type="match status" value="1"/>
</dbReference>
<accession>A0A4R3MES9</accession>
<dbReference type="Pfam" id="PF03401">
    <property type="entry name" value="TctC"/>
    <property type="match status" value="1"/>
</dbReference>
<comment type="similarity">
    <text evidence="1">Belongs to the UPF0065 (bug) family.</text>
</comment>
<comment type="caution">
    <text evidence="3">The sequence shown here is derived from an EMBL/GenBank/DDBJ whole genome shotgun (WGS) entry which is preliminary data.</text>
</comment>
<dbReference type="Gene3D" id="3.40.190.150">
    <property type="entry name" value="Bordetella uptake gene, domain 1"/>
    <property type="match status" value="1"/>
</dbReference>
<protein>
    <submittedName>
        <fullName evidence="3">Tripartite-type tricarboxylate transporter receptor subunit TctC</fullName>
    </submittedName>
</protein>